<feature type="domain" description="NodB homology" evidence="2">
    <location>
        <begin position="29"/>
        <end position="234"/>
    </location>
</feature>
<dbReference type="CDD" id="cd10918">
    <property type="entry name" value="CE4_NodB_like_5s_6s"/>
    <property type="match status" value="1"/>
</dbReference>
<evidence type="ECO:0000256" key="1">
    <source>
        <dbReference type="ARBA" id="ARBA00022729"/>
    </source>
</evidence>
<organism evidence="3 4">
    <name type="scientific">Hymenobacter crusticola</name>
    <dbReference type="NCBI Taxonomy" id="1770526"/>
    <lineage>
        <taxon>Bacteria</taxon>
        <taxon>Pseudomonadati</taxon>
        <taxon>Bacteroidota</taxon>
        <taxon>Cytophagia</taxon>
        <taxon>Cytophagales</taxon>
        <taxon>Hymenobacteraceae</taxon>
        <taxon>Hymenobacter</taxon>
    </lineage>
</organism>
<protein>
    <submittedName>
        <fullName evidence="3">Polysaccharide deacetylase</fullName>
    </submittedName>
</protein>
<dbReference type="GO" id="GO:0005975">
    <property type="term" value="P:carbohydrate metabolic process"/>
    <property type="evidence" value="ECO:0007669"/>
    <property type="project" value="InterPro"/>
</dbReference>
<dbReference type="PROSITE" id="PS51677">
    <property type="entry name" value="NODB"/>
    <property type="match status" value="1"/>
</dbReference>
<dbReference type="InterPro" id="IPR051398">
    <property type="entry name" value="Polysacch_Deacetylase"/>
</dbReference>
<evidence type="ECO:0000259" key="2">
    <source>
        <dbReference type="PROSITE" id="PS51677"/>
    </source>
</evidence>
<comment type="caution">
    <text evidence="3">The sequence shown here is derived from an EMBL/GenBank/DDBJ whole genome shotgun (WGS) entry which is preliminary data.</text>
</comment>
<gene>
    <name evidence="3" type="ORF">BXP70_00490</name>
</gene>
<dbReference type="AlphaFoldDB" id="A0A243WMJ8"/>
<dbReference type="Gene3D" id="3.20.20.370">
    <property type="entry name" value="Glycoside hydrolase/deacetylase"/>
    <property type="match status" value="2"/>
</dbReference>
<dbReference type="Pfam" id="PF01522">
    <property type="entry name" value="Polysacc_deac_1"/>
    <property type="match status" value="1"/>
</dbReference>
<dbReference type="EMBL" id="MTSE01000001">
    <property type="protein sequence ID" value="OUJ76311.1"/>
    <property type="molecule type" value="Genomic_DNA"/>
</dbReference>
<dbReference type="GO" id="GO:0016810">
    <property type="term" value="F:hydrolase activity, acting on carbon-nitrogen (but not peptide) bonds"/>
    <property type="evidence" value="ECO:0007669"/>
    <property type="project" value="InterPro"/>
</dbReference>
<dbReference type="PANTHER" id="PTHR34216:SF7">
    <property type="entry name" value="POLY-BETA-1,6-N-ACETYL-D-GLUCOSAMINE N-DEACETYLASE"/>
    <property type="match status" value="1"/>
</dbReference>
<accession>A0A243WMJ8</accession>
<evidence type="ECO:0000313" key="3">
    <source>
        <dbReference type="EMBL" id="OUJ76311.1"/>
    </source>
</evidence>
<dbReference type="GO" id="GO:0005576">
    <property type="term" value="C:extracellular region"/>
    <property type="evidence" value="ECO:0007669"/>
    <property type="project" value="UniProtKB-SubCell"/>
</dbReference>
<sequence length="256" mass="29003">MNRVLLLIFLWLGVAGATAQVVRRPIPDKLVVLTFDDGPVTHATFVAPLLKKYGFGGTFFVCEFPPDFADKTKYMSWAQMKQLDKMGFEVASHTLTHKHVNKLTKAQLTAELDSLEQRCNTYGIPRPVNFAYPAYDTSPTAFEVLREKGYQFARTGGDRLYNPTVDHPYLIPSFTTKTGNKQQIMEALQQAKNGNILVLTIHGVPDYAHDWVTTPPALFEEYLKYLHDNHYKVIALRDLAKYLDVKAAHQLRLSAN</sequence>
<reference evidence="3 4" key="1">
    <citation type="submission" date="2017-01" db="EMBL/GenBank/DDBJ databases">
        <title>A new Hymenobacter.</title>
        <authorList>
            <person name="Liang Y."/>
            <person name="Feng F."/>
        </authorList>
    </citation>
    <scope>NUCLEOTIDE SEQUENCE [LARGE SCALE GENOMIC DNA]</scope>
    <source>
        <strain evidence="3">MIMBbqt21</strain>
    </source>
</reference>
<dbReference type="SUPFAM" id="SSF88713">
    <property type="entry name" value="Glycoside hydrolase/deacetylase"/>
    <property type="match status" value="1"/>
</dbReference>
<evidence type="ECO:0000313" key="4">
    <source>
        <dbReference type="Proteomes" id="UP000194873"/>
    </source>
</evidence>
<dbReference type="RefSeq" id="WP_086592560.1">
    <property type="nucleotide sequence ID" value="NZ_MTSE01000001.1"/>
</dbReference>
<dbReference type="InterPro" id="IPR011330">
    <property type="entry name" value="Glyco_hydro/deAcase_b/a-brl"/>
</dbReference>
<dbReference type="OrthoDB" id="9795554at2"/>
<proteinExistence type="predicted"/>
<dbReference type="Proteomes" id="UP000194873">
    <property type="component" value="Unassembled WGS sequence"/>
</dbReference>
<keyword evidence="1" id="KW-0732">Signal</keyword>
<keyword evidence="4" id="KW-1185">Reference proteome</keyword>
<name>A0A243WMJ8_9BACT</name>
<dbReference type="PANTHER" id="PTHR34216">
    <property type="match status" value="1"/>
</dbReference>
<dbReference type="InterPro" id="IPR002509">
    <property type="entry name" value="NODB_dom"/>
</dbReference>